<comment type="caution">
    <text evidence="1">The sequence shown here is derived from an EMBL/GenBank/DDBJ whole genome shotgun (WGS) entry which is preliminary data.</text>
</comment>
<dbReference type="EMBL" id="JBHTIS010002989">
    <property type="protein sequence ID" value="MFD1050641.1"/>
    <property type="molecule type" value="Genomic_DNA"/>
</dbReference>
<protein>
    <submittedName>
        <fullName evidence="1">Uncharacterized protein</fullName>
    </submittedName>
</protein>
<organism evidence="1 2">
    <name type="scientific">Kibdelosporangium lantanae</name>
    <dbReference type="NCBI Taxonomy" id="1497396"/>
    <lineage>
        <taxon>Bacteria</taxon>
        <taxon>Bacillati</taxon>
        <taxon>Actinomycetota</taxon>
        <taxon>Actinomycetes</taxon>
        <taxon>Pseudonocardiales</taxon>
        <taxon>Pseudonocardiaceae</taxon>
        <taxon>Kibdelosporangium</taxon>
    </lineage>
</organism>
<accession>A0ABW3MJ80</accession>
<dbReference type="Proteomes" id="UP001597045">
    <property type="component" value="Unassembled WGS sequence"/>
</dbReference>
<feature type="non-terminal residue" evidence="1">
    <location>
        <position position="115"/>
    </location>
</feature>
<keyword evidence="2" id="KW-1185">Reference proteome</keyword>
<reference evidence="2" key="1">
    <citation type="journal article" date="2019" name="Int. J. Syst. Evol. Microbiol.">
        <title>The Global Catalogue of Microorganisms (GCM) 10K type strain sequencing project: providing services to taxonomists for standard genome sequencing and annotation.</title>
        <authorList>
            <consortium name="The Broad Institute Genomics Platform"/>
            <consortium name="The Broad Institute Genome Sequencing Center for Infectious Disease"/>
            <person name="Wu L."/>
            <person name="Ma J."/>
        </authorList>
    </citation>
    <scope>NUCLEOTIDE SEQUENCE [LARGE SCALE GENOMIC DNA]</scope>
    <source>
        <strain evidence="2">JCM 31486</strain>
    </source>
</reference>
<proteinExistence type="predicted"/>
<sequence>MTQPAPEWLRELAAARAHYEELFGWPVSVQVGQRQLVVALGSALDAITMPAELGERVQGQLGIAMLSGPVIAHPDGTRWTFLTQGANTIPGDIVDGLGDHDVRHAATGSYTVVPT</sequence>
<evidence type="ECO:0000313" key="2">
    <source>
        <dbReference type="Proteomes" id="UP001597045"/>
    </source>
</evidence>
<name>A0ABW3MJ80_9PSEU</name>
<evidence type="ECO:0000313" key="1">
    <source>
        <dbReference type="EMBL" id="MFD1050641.1"/>
    </source>
</evidence>
<gene>
    <name evidence="1" type="ORF">ACFQ1S_36510</name>
</gene>